<dbReference type="KEGG" id="xfh:XFHB_03185"/>
<protein>
    <submittedName>
        <fullName evidence="2">Uncharacterized protein</fullName>
    </submittedName>
</protein>
<gene>
    <name evidence="2" type="ORF">XFHB_03185</name>
</gene>
<dbReference type="RefSeq" id="WP_088577777.1">
    <property type="nucleotide sequence ID" value="NZ_CP009885.1"/>
</dbReference>
<accession>A0ABC8AC06</accession>
<evidence type="ECO:0000313" key="2">
    <source>
        <dbReference type="EMBL" id="ALR06016.1"/>
    </source>
</evidence>
<dbReference type="AlphaFoldDB" id="A0ABC8AC06"/>
<reference evidence="3" key="1">
    <citation type="submission" date="2014-11" db="EMBL/GenBank/DDBJ databases">
        <title>Xylella fastidiosa Hib4 Genome Sequencing.</title>
        <authorList>
            <person name="Pierry P.M."/>
            <person name="da Silva A.M."/>
        </authorList>
    </citation>
    <scope>NUCLEOTIDE SEQUENCE [LARGE SCALE GENOMIC DNA]</scope>
    <source>
        <strain evidence="3">Hib4</strain>
    </source>
</reference>
<feature type="region of interest" description="Disordered" evidence="1">
    <location>
        <begin position="62"/>
        <end position="91"/>
    </location>
</feature>
<organism evidence="2 3">
    <name type="scientific">Xylella fastidiosa</name>
    <dbReference type="NCBI Taxonomy" id="2371"/>
    <lineage>
        <taxon>Bacteria</taxon>
        <taxon>Pseudomonadati</taxon>
        <taxon>Pseudomonadota</taxon>
        <taxon>Gammaproteobacteria</taxon>
        <taxon>Lysobacterales</taxon>
        <taxon>Lysobacteraceae</taxon>
        <taxon>Xylella</taxon>
    </lineage>
</organism>
<sequence>MSKETVLIMKLESKLRAESISEAAHERIGNYIERHRHALEYDDNLHGKIKKARNLRGPSEIRRAAYPPNSTRSPCISELGKSIQQPPLHLM</sequence>
<proteinExistence type="predicted"/>
<dbReference type="Proteomes" id="UP000196980">
    <property type="component" value="Chromosome"/>
</dbReference>
<name>A0ABC8AC06_XYLFS</name>
<evidence type="ECO:0000256" key="1">
    <source>
        <dbReference type="SAM" id="MobiDB-lite"/>
    </source>
</evidence>
<dbReference type="EMBL" id="CP009885">
    <property type="protein sequence ID" value="ALR06016.1"/>
    <property type="molecule type" value="Genomic_DNA"/>
</dbReference>
<evidence type="ECO:0000313" key="3">
    <source>
        <dbReference type="Proteomes" id="UP000196980"/>
    </source>
</evidence>